<name>A0A8K0RU06_9HYPO</name>
<dbReference type="AlphaFoldDB" id="A0A8K0RU06"/>
<gene>
    <name evidence="2" type="ORF">BKA59DRAFT_479491</name>
</gene>
<comment type="caution">
    <text evidence="2">The sequence shown here is derived from an EMBL/GenBank/DDBJ whole genome shotgun (WGS) entry which is preliminary data.</text>
</comment>
<accession>A0A8K0RU06</accession>
<evidence type="ECO:0000313" key="3">
    <source>
        <dbReference type="Proteomes" id="UP000813427"/>
    </source>
</evidence>
<evidence type="ECO:0000256" key="1">
    <source>
        <dbReference type="SAM" id="SignalP"/>
    </source>
</evidence>
<proteinExistence type="predicted"/>
<reference evidence="2" key="1">
    <citation type="journal article" date="2021" name="Nat. Commun.">
        <title>Genetic determinants of endophytism in the Arabidopsis root mycobiome.</title>
        <authorList>
            <person name="Mesny F."/>
            <person name="Miyauchi S."/>
            <person name="Thiergart T."/>
            <person name="Pickel B."/>
            <person name="Atanasova L."/>
            <person name="Karlsson M."/>
            <person name="Huettel B."/>
            <person name="Barry K.W."/>
            <person name="Haridas S."/>
            <person name="Chen C."/>
            <person name="Bauer D."/>
            <person name="Andreopoulos W."/>
            <person name="Pangilinan J."/>
            <person name="LaButti K."/>
            <person name="Riley R."/>
            <person name="Lipzen A."/>
            <person name="Clum A."/>
            <person name="Drula E."/>
            <person name="Henrissat B."/>
            <person name="Kohler A."/>
            <person name="Grigoriev I.V."/>
            <person name="Martin F.M."/>
            <person name="Hacquard S."/>
        </authorList>
    </citation>
    <scope>NUCLEOTIDE SEQUENCE</scope>
    <source>
        <strain evidence="2">MPI-SDFR-AT-0068</strain>
    </source>
</reference>
<feature type="chain" id="PRO_5035434492" description="F-box domain-containing protein" evidence="1">
    <location>
        <begin position="18"/>
        <end position="355"/>
    </location>
</feature>
<dbReference type="OrthoDB" id="5427059at2759"/>
<keyword evidence="3" id="KW-1185">Reference proteome</keyword>
<evidence type="ECO:0000313" key="2">
    <source>
        <dbReference type="EMBL" id="KAH7241857.1"/>
    </source>
</evidence>
<sequence length="355" mass="40724">MASILSLPLHLIAGILSLLDNIQQLPSILLSHPVFYSAILETPTLPLDILHRTIPSSLLPLAVATYESQSAIRESHGLGVEAFLVECYGNAPRDINGGQLRLSVAQALQLDNVYGAISELSNEFALCSLRRIHGLRKYDPIPDDQQVSPIESYRISRAFYRLQIYRNLFLSGKKESNLFANSEDHTRDHLSRDKVQKDLLFGRHSPWVNEQLACVYDHLELRLPVAYEQVVVNDFPWGTNLTEWVAEKAEIFEQQKCLSWGIPRLTQLLKESTHEEWQYHIAGTSSHCQSSLREDLEEFNRGMRTHENQGLWLMADMNRLAREVDDDEITTDDYPRRIWTAVHYDQVNRLFCLGD</sequence>
<organism evidence="2 3">
    <name type="scientific">Fusarium tricinctum</name>
    <dbReference type="NCBI Taxonomy" id="61284"/>
    <lineage>
        <taxon>Eukaryota</taxon>
        <taxon>Fungi</taxon>
        <taxon>Dikarya</taxon>
        <taxon>Ascomycota</taxon>
        <taxon>Pezizomycotina</taxon>
        <taxon>Sordariomycetes</taxon>
        <taxon>Hypocreomycetidae</taxon>
        <taxon>Hypocreales</taxon>
        <taxon>Nectriaceae</taxon>
        <taxon>Fusarium</taxon>
        <taxon>Fusarium tricinctum species complex</taxon>
    </lineage>
</organism>
<evidence type="ECO:0008006" key="4">
    <source>
        <dbReference type="Google" id="ProtNLM"/>
    </source>
</evidence>
<feature type="signal peptide" evidence="1">
    <location>
        <begin position="1"/>
        <end position="17"/>
    </location>
</feature>
<keyword evidence="1" id="KW-0732">Signal</keyword>
<protein>
    <recommendedName>
        <fullName evidence="4">F-box domain-containing protein</fullName>
    </recommendedName>
</protein>
<dbReference type="Proteomes" id="UP000813427">
    <property type="component" value="Unassembled WGS sequence"/>
</dbReference>
<dbReference type="EMBL" id="JAGPXF010000005">
    <property type="protein sequence ID" value="KAH7241857.1"/>
    <property type="molecule type" value="Genomic_DNA"/>
</dbReference>